<keyword evidence="1" id="KW-0812">Transmembrane</keyword>
<dbReference type="KEGG" id="obj:EIO64_12805"/>
<dbReference type="AlphaFoldDB" id="A0A4D7B133"/>
<gene>
    <name evidence="2" type="ORF">EIO64_12805</name>
</gene>
<keyword evidence="1" id="KW-0472">Membrane</keyword>
<dbReference type="EMBL" id="CP034413">
    <property type="protein sequence ID" value="QCI59992.1"/>
    <property type="molecule type" value="Genomic_DNA"/>
</dbReference>
<dbReference type="RefSeq" id="WP_136891468.1">
    <property type="nucleotide sequence ID" value="NZ_CP034413.3"/>
</dbReference>
<evidence type="ECO:0000256" key="1">
    <source>
        <dbReference type="SAM" id="Phobius"/>
    </source>
</evidence>
<dbReference type="Proteomes" id="UP000298642">
    <property type="component" value="Chromosome"/>
</dbReference>
<evidence type="ECO:0000313" key="3">
    <source>
        <dbReference type="Proteomes" id="UP000298642"/>
    </source>
</evidence>
<feature type="transmembrane region" description="Helical" evidence="1">
    <location>
        <begin position="21"/>
        <end position="39"/>
    </location>
</feature>
<protein>
    <submittedName>
        <fullName evidence="2">Uncharacterized protein</fullName>
    </submittedName>
</protein>
<organism evidence="2 3">
    <name type="scientific">Dysosmobacter welbionis</name>
    <dbReference type="NCBI Taxonomy" id="2093857"/>
    <lineage>
        <taxon>Bacteria</taxon>
        <taxon>Bacillati</taxon>
        <taxon>Bacillota</taxon>
        <taxon>Clostridia</taxon>
        <taxon>Eubacteriales</taxon>
        <taxon>Oscillospiraceae</taxon>
        <taxon>Dysosmobacter</taxon>
    </lineage>
</organism>
<sequence length="59" mass="6632">MRKSGFFPRLALVNLMRNGRFYGPYLLSCGMTAAMYYILSYLTFSDIVASVRGPDISKA</sequence>
<accession>A0A4D7B133</accession>
<name>A0A4D7B133_9FIRM</name>
<keyword evidence="1" id="KW-1133">Transmembrane helix</keyword>
<keyword evidence="3" id="KW-1185">Reference proteome</keyword>
<reference evidence="3" key="1">
    <citation type="submission" date="2018-12" db="EMBL/GenBank/DDBJ databases">
        <title>Dusodibacter welbiota gen. nov., sp. nov., isolated from human faeces and emended description of the Oscillibacter genus.</title>
        <authorList>
            <person name="Le Roy T."/>
            <person name="Van der Smissen P."/>
            <person name="Delzenne N."/>
            <person name="Muccioli G."/>
            <person name="Collet J.F."/>
            <person name="Cani P.D."/>
        </authorList>
    </citation>
    <scope>NUCLEOTIDE SEQUENCE [LARGE SCALE GENOMIC DNA]</scope>
    <source>
        <strain evidence="3">J115</strain>
    </source>
</reference>
<evidence type="ECO:0000313" key="2">
    <source>
        <dbReference type="EMBL" id="QCI59992.1"/>
    </source>
</evidence>
<proteinExistence type="predicted"/>